<gene>
    <name evidence="1" type="ORF">CWO92_12640</name>
</gene>
<comment type="caution">
    <text evidence="1">The sequence shown here is derived from an EMBL/GenBank/DDBJ whole genome shotgun (WGS) entry which is preliminary data.</text>
</comment>
<reference evidence="1 2" key="1">
    <citation type="submission" date="2017-11" db="EMBL/GenBank/DDBJ databases">
        <title>Bacillus camelliae sp. nov., isolated from pu'er tea.</title>
        <authorList>
            <person name="Niu L."/>
        </authorList>
    </citation>
    <scope>NUCLEOTIDE SEQUENCE [LARGE SCALE GENOMIC DNA]</scope>
    <source>
        <strain evidence="1 2">7578-1</strain>
    </source>
</reference>
<dbReference type="EMBL" id="PIQO01000009">
    <property type="protein sequence ID" value="PKR84557.1"/>
    <property type="molecule type" value="Genomic_DNA"/>
</dbReference>
<name>A0A2N3LJ01_9BACI</name>
<evidence type="ECO:0000313" key="1">
    <source>
        <dbReference type="EMBL" id="PKR84557.1"/>
    </source>
</evidence>
<keyword evidence="2" id="KW-1185">Reference proteome</keyword>
<sequence>MIIIWFLLIIAPFSLFIHEFGHSLGAYLVKSDKIQLFIGAGKRIFLFHAGKISIHLHTFYMLGGHTAS</sequence>
<evidence type="ECO:0008006" key="3">
    <source>
        <dbReference type="Google" id="ProtNLM"/>
    </source>
</evidence>
<proteinExistence type="predicted"/>
<evidence type="ECO:0000313" key="2">
    <source>
        <dbReference type="Proteomes" id="UP000233440"/>
    </source>
</evidence>
<dbReference type="Proteomes" id="UP000233440">
    <property type="component" value="Unassembled WGS sequence"/>
</dbReference>
<dbReference type="RefSeq" id="WP_165786681.1">
    <property type="nucleotide sequence ID" value="NZ_PIQO01000009.1"/>
</dbReference>
<accession>A0A2N3LJ01</accession>
<protein>
    <recommendedName>
        <fullName evidence="3">Peptidase M50 domain-containing protein</fullName>
    </recommendedName>
</protein>
<organism evidence="1 2">
    <name type="scientific">Heyndrickxia camelliae</name>
    <dbReference type="NCBI Taxonomy" id="1707093"/>
    <lineage>
        <taxon>Bacteria</taxon>
        <taxon>Bacillati</taxon>
        <taxon>Bacillota</taxon>
        <taxon>Bacilli</taxon>
        <taxon>Bacillales</taxon>
        <taxon>Bacillaceae</taxon>
        <taxon>Heyndrickxia</taxon>
    </lineage>
</organism>
<dbReference type="AlphaFoldDB" id="A0A2N3LJ01"/>